<sequence precursor="true">MARAALSSAVLLLAACAGGPPPPAWQGNARQALDRAVEAHLSGDSRAEAQDFARARSEIARTGNPALMARAELIRCAAQVAGLMFGPCEGFERLRADADPAGRAYADHLAAMPLSADDIAHLPSAQRDAAAAVASARRGGRSAPGPSAASLQKIDDPLARLIAVAVLFQAGQASPAVIAVAADTASAQGWRRPLLAWLNVQAQRAENAGDSAEAQRLRRRIELVRNDR</sequence>
<dbReference type="STRING" id="395495.Lcho_0010"/>
<dbReference type="AlphaFoldDB" id="B1Y556"/>
<dbReference type="EMBL" id="CP001013">
    <property type="protein sequence ID" value="ACB32286.1"/>
    <property type="molecule type" value="Genomic_DNA"/>
</dbReference>
<reference evidence="1 2" key="1">
    <citation type="submission" date="2008-03" db="EMBL/GenBank/DDBJ databases">
        <title>Complete sequence of Leptothrix cholodnii SP-6.</title>
        <authorList>
            <consortium name="US DOE Joint Genome Institute"/>
            <person name="Copeland A."/>
            <person name="Lucas S."/>
            <person name="Lapidus A."/>
            <person name="Glavina del Rio T."/>
            <person name="Dalin E."/>
            <person name="Tice H."/>
            <person name="Bruce D."/>
            <person name="Goodwin L."/>
            <person name="Pitluck S."/>
            <person name="Chertkov O."/>
            <person name="Brettin T."/>
            <person name="Detter J.C."/>
            <person name="Han C."/>
            <person name="Kuske C.R."/>
            <person name="Schmutz J."/>
            <person name="Larimer F."/>
            <person name="Land M."/>
            <person name="Hauser L."/>
            <person name="Kyrpides N."/>
            <person name="Lykidis A."/>
            <person name="Emerson D."/>
            <person name="Richardson P."/>
        </authorList>
    </citation>
    <scope>NUCLEOTIDE SEQUENCE [LARGE SCALE GENOMIC DNA]</scope>
    <source>
        <strain evidence="2">ATCC 51168 / LMG 8142 / SP-6</strain>
    </source>
</reference>
<protein>
    <recommendedName>
        <fullName evidence="3">Lipoprotein</fullName>
    </recommendedName>
</protein>
<dbReference type="HOGENOM" id="CLU_1276752_0_0_4"/>
<dbReference type="eggNOG" id="ENOG50300PM">
    <property type="taxonomic scope" value="Bacteria"/>
</dbReference>
<name>B1Y556_LEPCP</name>
<evidence type="ECO:0000313" key="1">
    <source>
        <dbReference type="EMBL" id="ACB32286.1"/>
    </source>
</evidence>
<dbReference type="KEGG" id="lch:Lcho_0010"/>
<dbReference type="Proteomes" id="UP000001693">
    <property type="component" value="Chromosome"/>
</dbReference>
<evidence type="ECO:0008006" key="3">
    <source>
        <dbReference type="Google" id="ProtNLM"/>
    </source>
</evidence>
<keyword evidence="2" id="KW-1185">Reference proteome</keyword>
<proteinExistence type="predicted"/>
<evidence type="ECO:0000313" key="2">
    <source>
        <dbReference type="Proteomes" id="UP000001693"/>
    </source>
</evidence>
<dbReference type="PROSITE" id="PS51257">
    <property type="entry name" value="PROKAR_LIPOPROTEIN"/>
    <property type="match status" value="1"/>
</dbReference>
<organism evidence="1 2">
    <name type="scientific">Leptothrix cholodnii (strain ATCC 51168 / LMG 8142 / SP-6)</name>
    <name type="common">Leptothrix discophora (strain SP-6)</name>
    <dbReference type="NCBI Taxonomy" id="395495"/>
    <lineage>
        <taxon>Bacteria</taxon>
        <taxon>Pseudomonadati</taxon>
        <taxon>Pseudomonadota</taxon>
        <taxon>Betaproteobacteria</taxon>
        <taxon>Burkholderiales</taxon>
        <taxon>Sphaerotilaceae</taxon>
        <taxon>Leptothrix</taxon>
    </lineage>
</organism>
<accession>B1Y556</accession>
<dbReference type="OrthoDB" id="8562564at2"/>
<gene>
    <name evidence="1" type="ordered locus">Lcho_0010</name>
</gene>